<sequence length="430" mass="47557">METSGESRMSEQIQALIAAAGRAAGERRWQDAEALWRQVRLREPRNAQAAYSLGVHAHQRGDSSAALVLLEEARSLAPNDPMVMLTLGVVHRDRGDHEAEWNAIGVTLAIDPYFLPGLLAKAEFLDARGKRRPAAGVFRDALKVAGPETSWPDVLRRRLDEARVAVDRDVEELAAFLQQALPTPADAAHPLLAGRWEEAVSIAAGRTRAYVPDCNQLYVPRLPAHTFYDNALFPWIAGLEERTDAIRSELTAILAEGPDALEPYIAYKPGEPVNQWQALNHSRNWSSFHLWAHGAPVHANLARCPVTAQALSGLETVRIAGLCPNAMFSVLAPRTHIPPHHGETNARLVAHLPLIVPPDCSIRVGFDRRGWEPGKVLVFDDSIEHEARNDSDALRAVLIFDVWNPLLSEEEREIVRALANALRSYRESST</sequence>
<dbReference type="InterPro" id="IPR027443">
    <property type="entry name" value="IPNS-like_sf"/>
</dbReference>
<dbReference type="InterPro" id="IPR011990">
    <property type="entry name" value="TPR-like_helical_dom_sf"/>
</dbReference>
<evidence type="ECO:0000256" key="3">
    <source>
        <dbReference type="ARBA" id="ARBA00023002"/>
    </source>
</evidence>
<dbReference type="AlphaFoldDB" id="A0A7Z0QV17"/>
<keyword evidence="3" id="KW-0560">Oxidoreductase</keyword>
<evidence type="ECO:0000313" key="7">
    <source>
        <dbReference type="Proteomes" id="UP000589896"/>
    </source>
</evidence>
<comment type="similarity">
    <text evidence="1">Belongs to the aspartyl/asparaginyl beta-hydroxylase family.</text>
</comment>
<dbReference type="SUPFAM" id="SSF48452">
    <property type="entry name" value="TPR-like"/>
    <property type="match status" value="1"/>
</dbReference>
<dbReference type="Proteomes" id="UP000589896">
    <property type="component" value="Unassembled WGS sequence"/>
</dbReference>
<evidence type="ECO:0000256" key="2">
    <source>
        <dbReference type="ARBA" id="ARBA00022964"/>
    </source>
</evidence>
<dbReference type="GO" id="GO:0051213">
    <property type="term" value="F:dioxygenase activity"/>
    <property type="evidence" value="ECO:0007669"/>
    <property type="project" value="UniProtKB-KW"/>
</dbReference>
<dbReference type="PANTHER" id="PTHR46332">
    <property type="entry name" value="ASPARTATE BETA-HYDROXYLASE DOMAIN-CONTAINING PROTEIN 2"/>
    <property type="match status" value="1"/>
</dbReference>
<dbReference type="Gene3D" id="1.25.40.10">
    <property type="entry name" value="Tetratricopeptide repeat domain"/>
    <property type="match status" value="1"/>
</dbReference>
<dbReference type="PANTHER" id="PTHR46332:SF5">
    <property type="entry name" value="ASPARTATE BETA-HYDROXYLASE DOMAIN CONTAINING 2"/>
    <property type="match status" value="1"/>
</dbReference>
<dbReference type="InterPro" id="IPR051821">
    <property type="entry name" value="Asp/Asn_beta-hydroxylase"/>
</dbReference>
<name>A0A7Z0QV17_9GAMM</name>
<evidence type="ECO:0000256" key="4">
    <source>
        <dbReference type="PROSITE-ProRule" id="PRU00339"/>
    </source>
</evidence>
<gene>
    <name evidence="6" type="ORF">H0E82_12460</name>
</gene>
<dbReference type="InterPro" id="IPR007803">
    <property type="entry name" value="Asp/Arg/Pro-Hydrxlase"/>
</dbReference>
<organism evidence="6 7">
    <name type="scientific">Luteimonas deserti</name>
    <dbReference type="NCBI Taxonomy" id="2752306"/>
    <lineage>
        <taxon>Bacteria</taxon>
        <taxon>Pseudomonadati</taxon>
        <taxon>Pseudomonadota</taxon>
        <taxon>Gammaproteobacteria</taxon>
        <taxon>Lysobacterales</taxon>
        <taxon>Lysobacteraceae</taxon>
        <taxon>Luteimonas</taxon>
    </lineage>
</organism>
<keyword evidence="2" id="KW-0223">Dioxygenase</keyword>
<keyword evidence="7" id="KW-1185">Reference proteome</keyword>
<dbReference type="Pfam" id="PF05118">
    <property type="entry name" value="Asp_Arg_Hydrox"/>
    <property type="match status" value="1"/>
</dbReference>
<reference evidence="6 7" key="1">
    <citation type="submission" date="2020-07" db="EMBL/GenBank/DDBJ databases">
        <title>isolation of Luteimonas sp. SJ-16.</title>
        <authorList>
            <person name="Huang X.-X."/>
            <person name="Xu L."/>
            <person name="Sun J.-Q."/>
        </authorList>
    </citation>
    <scope>NUCLEOTIDE SEQUENCE [LARGE SCALE GENOMIC DNA]</scope>
    <source>
        <strain evidence="6 7">SJ-16</strain>
    </source>
</reference>
<dbReference type="InterPro" id="IPR019734">
    <property type="entry name" value="TPR_rpt"/>
</dbReference>
<evidence type="ECO:0000313" key="6">
    <source>
        <dbReference type="EMBL" id="NYZ63565.1"/>
    </source>
</evidence>
<feature type="repeat" description="TPR" evidence="4">
    <location>
        <begin position="47"/>
        <end position="80"/>
    </location>
</feature>
<dbReference type="Gene3D" id="2.60.120.330">
    <property type="entry name" value="B-lactam Antibiotic, Isopenicillin N Synthase, Chain"/>
    <property type="match status" value="1"/>
</dbReference>
<evidence type="ECO:0000259" key="5">
    <source>
        <dbReference type="Pfam" id="PF05118"/>
    </source>
</evidence>
<accession>A0A7Z0QV17</accession>
<protein>
    <submittedName>
        <fullName evidence="6">Aspartyl/asparaginyl beta-hydroxylase domain-containing protein</fullName>
    </submittedName>
</protein>
<comment type="caution">
    <text evidence="6">The sequence shown here is derived from an EMBL/GenBank/DDBJ whole genome shotgun (WGS) entry which is preliminary data.</text>
</comment>
<dbReference type="GO" id="GO:0016020">
    <property type="term" value="C:membrane"/>
    <property type="evidence" value="ECO:0007669"/>
    <property type="project" value="TreeGrafter"/>
</dbReference>
<dbReference type="PROSITE" id="PS50005">
    <property type="entry name" value="TPR"/>
    <property type="match status" value="1"/>
</dbReference>
<feature type="domain" description="Aspartyl/asparaginy/proline hydroxylase" evidence="5">
    <location>
        <begin position="241"/>
        <end position="405"/>
    </location>
</feature>
<dbReference type="EMBL" id="JACCJZ010000019">
    <property type="protein sequence ID" value="NYZ63565.1"/>
    <property type="molecule type" value="Genomic_DNA"/>
</dbReference>
<keyword evidence="4" id="KW-0802">TPR repeat</keyword>
<evidence type="ECO:0000256" key="1">
    <source>
        <dbReference type="ARBA" id="ARBA00007730"/>
    </source>
</evidence>
<proteinExistence type="inferred from homology"/>
<dbReference type="SUPFAM" id="SSF51197">
    <property type="entry name" value="Clavaminate synthase-like"/>
    <property type="match status" value="1"/>
</dbReference>